<dbReference type="EMBL" id="CH916373">
    <property type="protein sequence ID" value="EDV94739.1"/>
    <property type="molecule type" value="Genomic_DNA"/>
</dbReference>
<keyword evidence="2" id="KW-0472">Membrane</keyword>
<sequence>MQQQQQMPNSGSHTPVLTPSAASVGSSSCSTPIRIGSERKLAGSGGGGDSLLPPPSNTISVSSCSHSMPGTPQSSSVPTATGSTLQLQATTSSSAALTMAASNQSLGVGASSSISGINITPPNSAGLRQQPSGESNWISIIAQICFSMSLFCLFLFLLLYFLLSTAKKKKSSSQFLCARSYLSLRDYSFPFRSTTQIHADICIYVCMYIYVCYLRTC</sequence>
<name>B4JSJ9_DROGR</name>
<evidence type="ECO:0000313" key="3">
    <source>
        <dbReference type="EMBL" id="EDV94739.1"/>
    </source>
</evidence>
<keyword evidence="4" id="KW-1185">Reference proteome</keyword>
<dbReference type="Proteomes" id="UP000001070">
    <property type="component" value="Unassembled WGS sequence"/>
</dbReference>
<accession>B4JSJ9</accession>
<dbReference type="eggNOG" id="ENOG502T9QP">
    <property type="taxonomic scope" value="Eukaryota"/>
</dbReference>
<dbReference type="AlphaFoldDB" id="B4JSJ9"/>
<feature type="compositionally biased region" description="Polar residues" evidence="1">
    <location>
        <begin position="1"/>
        <end position="17"/>
    </location>
</feature>
<evidence type="ECO:0000313" key="4">
    <source>
        <dbReference type="Proteomes" id="UP000001070"/>
    </source>
</evidence>
<dbReference type="OMA" id="HADICIY"/>
<feature type="compositionally biased region" description="Polar residues" evidence="1">
    <location>
        <begin position="57"/>
        <end position="78"/>
    </location>
</feature>
<evidence type="ECO:0000256" key="1">
    <source>
        <dbReference type="SAM" id="MobiDB-lite"/>
    </source>
</evidence>
<feature type="region of interest" description="Disordered" evidence="1">
    <location>
        <begin position="1"/>
        <end position="84"/>
    </location>
</feature>
<proteinExistence type="predicted"/>
<reference evidence="3 4" key="1">
    <citation type="journal article" date="2007" name="Nature">
        <title>Evolution of genes and genomes on the Drosophila phylogeny.</title>
        <authorList>
            <consortium name="Drosophila 12 Genomes Consortium"/>
            <person name="Clark A.G."/>
            <person name="Eisen M.B."/>
            <person name="Smith D.R."/>
            <person name="Bergman C.M."/>
            <person name="Oliver B."/>
            <person name="Markow T.A."/>
            <person name="Kaufman T.C."/>
            <person name="Kellis M."/>
            <person name="Gelbart W."/>
            <person name="Iyer V.N."/>
            <person name="Pollard D.A."/>
            <person name="Sackton T.B."/>
            <person name="Larracuente A.M."/>
            <person name="Singh N.D."/>
            <person name="Abad J.P."/>
            <person name="Abt D.N."/>
            <person name="Adryan B."/>
            <person name="Aguade M."/>
            <person name="Akashi H."/>
            <person name="Anderson W.W."/>
            <person name="Aquadro C.F."/>
            <person name="Ardell D.H."/>
            <person name="Arguello R."/>
            <person name="Artieri C.G."/>
            <person name="Barbash D.A."/>
            <person name="Barker D."/>
            <person name="Barsanti P."/>
            <person name="Batterham P."/>
            <person name="Batzoglou S."/>
            <person name="Begun D."/>
            <person name="Bhutkar A."/>
            <person name="Blanco E."/>
            <person name="Bosak S.A."/>
            <person name="Bradley R.K."/>
            <person name="Brand A.D."/>
            <person name="Brent M.R."/>
            <person name="Brooks A.N."/>
            <person name="Brown R.H."/>
            <person name="Butlin R.K."/>
            <person name="Caggese C."/>
            <person name="Calvi B.R."/>
            <person name="Bernardo de Carvalho A."/>
            <person name="Caspi A."/>
            <person name="Castrezana S."/>
            <person name="Celniker S.E."/>
            <person name="Chang J.L."/>
            <person name="Chapple C."/>
            <person name="Chatterji S."/>
            <person name="Chinwalla A."/>
            <person name="Civetta A."/>
            <person name="Clifton S.W."/>
            <person name="Comeron J.M."/>
            <person name="Costello J.C."/>
            <person name="Coyne J.A."/>
            <person name="Daub J."/>
            <person name="David R.G."/>
            <person name="Delcher A.L."/>
            <person name="Delehaunty K."/>
            <person name="Do C.B."/>
            <person name="Ebling H."/>
            <person name="Edwards K."/>
            <person name="Eickbush T."/>
            <person name="Evans J.D."/>
            <person name="Filipski A."/>
            <person name="Findeiss S."/>
            <person name="Freyhult E."/>
            <person name="Fulton L."/>
            <person name="Fulton R."/>
            <person name="Garcia A.C."/>
            <person name="Gardiner A."/>
            <person name="Garfield D.A."/>
            <person name="Garvin B.E."/>
            <person name="Gibson G."/>
            <person name="Gilbert D."/>
            <person name="Gnerre S."/>
            <person name="Godfrey J."/>
            <person name="Good R."/>
            <person name="Gotea V."/>
            <person name="Gravely B."/>
            <person name="Greenberg A.J."/>
            <person name="Griffiths-Jones S."/>
            <person name="Gross S."/>
            <person name="Guigo R."/>
            <person name="Gustafson E.A."/>
            <person name="Haerty W."/>
            <person name="Hahn M.W."/>
            <person name="Halligan D.L."/>
            <person name="Halpern A.L."/>
            <person name="Halter G.M."/>
            <person name="Han M.V."/>
            <person name="Heger A."/>
            <person name="Hillier L."/>
            <person name="Hinrichs A.S."/>
            <person name="Holmes I."/>
            <person name="Hoskins R.A."/>
            <person name="Hubisz M.J."/>
            <person name="Hultmark D."/>
            <person name="Huntley M.A."/>
            <person name="Jaffe D.B."/>
            <person name="Jagadeeshan S."/>
            <person name="Jeck W.R."/>
            <person name="Johnson J."/>
            <person name="Jones C.D."/>
            <person name="Jordan W.C."/>
            <person name="Karpen G.H."/>
            <person name="Kataoka E."/>
            <person name="Keightley P.D."/>
            <person name="Kheradpour P."/>
            <person name="Kirkness E.F."/>
            <person name="Koerich L.B."/>
            <person name="Kristiansen K."/>
            <person name="Kudrna D."/>
            <person name="Kulathinal R.J."/>
            <person name="Kumar S."/>
            <person name="Kwok R."/>
            <person name="Lander E."/>
            <person name="Langley C.H."/>
            <person name="Lapoint R."/>
            <person name="Lazzaro B.P."/>
            <person name="Lee S.J."/>
            <person name="Levesque L."/>
            <person name="Li R."/>
            <person name="Lin C.F."/>
            <person name="Lin M.F."/>
            <person name="Lindblad-Toh K."/>
            <person name="Llopart A."/>
            <person name="Long M."/>
            <person name="Low L."/>
            <person name="Lozovsky E."/>
            <person name="Lu J."/>
            <person name="Luo M."/>
            <person name="Machado C.A."/>
            <person name="Makalowski W."/>
            <person name="Marzo M."/>
            <person name="Matsuda M."/>
            <person name="Matzkin L."/>
            <person name="McAllister B."/>
            <person name="McBride C.S."/>
            <person name="McKernan B."/>
            <person name="McKernan K."/>
            <person name="Mendez-Lago M."/>
            <person name="Minx P."/>
            <person name="Mollenhauer M.U."/>
            <person name="Montooth K."/>
            <person name="Mount S.M."/>
            <person name="Mu X."/>
            <person name="Myers E."/>
            <person name="Negre B."/>
            <person name="Newfeld S."/>
            <person name="Nielsen R."/>
            <person name="Noor M.A."/>
            <person name="O'Grady P."/>
            <person name="Pachter L."/>
            <person name="Papaceit M."/>
            <person name="Parisi M.J."/>
            <person name="Parisi M."/>
            <person name="Parts L."/>
            <person name="Pedersen J.S."/>
            <person name="Pesole G."/>
            <person name="Phillippy A.M."/>
            <person name="Ponting C.P."/>
            <person name="Pop M."/>
            <person name="Porcelli D."/>
            <person name="Powell J.R."/>
            <person name="Prohaska S."/>
            <person name="Pruitt K."/>
            <person name="Puig M."/>
            <person name="Quesneville H."/>
            <person name="Ram K.R."/>
            <person name="Rand D."/>
            <person name="Rasmussen M.D."/>
            <person name="Reed L.K."/>
            <person name="Reenan R."/>
            <person name="Reily A."/>
            <person name="Remington K.A."/>
            <person name="Rieger T.T."/>
            <person name="Ritchie M.G."/>
            <person name="Robin C."/>
            <person name="Rogers Y.H."/>
            <person name="Rohde C."/>
            <person name="Rozas J."/>
            <person name="Rubenfield M.J."/>
            <person name="Ruiz A."/>
            <person name="Russo S."/>
            <person name="Salzberg S.L."/>
            <person name="Sanchez-Gracia A."/>
            <person name="Saranga D.J."/>
            <person name="Sato H."/>
            <person name="Schaeffer S.W."/>
            <person name="Schatz M.C."/>
            <person name="Schlenke T."/>
            <person name="Schwartz R."/>
            <person name="Segarra C."/>
            <person name="Singh R.S."/>
            <person name="Sirot L."/>
            <person name="Sirota M."/>
            <person name="Sisneros N.B."/>
            <person name="Smith C.D."/>
            <person name="Smith T.F."/>
            <person name="Spieth J."/>
            <person name="Stage D.E."/>
            <person name="Stark A."/>
            <person name="Stephan W."/>
            <person name="Strausberg R.L."/>
            <person name="Strempel S."/>
            <person name="Sturgill D."/>
            <person name="Sutton G."/>
            <person name="Sutton G.G."/>
            <person name="Tao W."/>
            <person name="Teichmann S."/>
            <person name="Tobari Y.N."/>
            <person name="Tomimura Y."/>
            <person name="Tsolas J.M."/>
            <person name="Valente V.L."/>
            <person name="Venter E."/>
            <person name="Venter J.C."/>
            <person name="Vicario S."/>
            <person name="Vieira F.G."/>
            <person name="Vilella A.J."/>
            <person name="Villasante A."/>
            <person name="Walenz B."/>
            <person name="Wang J."/>
            <person name="Wasserman M."/>
            <person name="Watts T."/>
            <person name="Wilson D."/>
            <person name="Wilson R.K."/>
            <person name="Wing R.A."/>
            <person name="Wolfner M.F."/>
            <person name="Wong A."/>
            <person name="Wong G.K."/>
            <person name="Wu C.I."/>
            <person name="Wu G."/>
            <person name="Yamamoto D."/>
            <person name="Yang H.P."/>
            <person name="Yang S.P."/>
            <person name="Yorke J.A."/>
            <person name="Yoshida K."/>
            <person name="Zdobnov E."/>
            <person name="Zhang P."/>
            <person name="Zhang Y."/>
            <person name="Zimin A.V."/>
            <person name="Baldwin J."/>
            <person name="Abdouelleil A."/>
            <person name="Abdulkadir J."/>
            <person name="Abebe A."/>
            <person name="Abera B."/>
            <person name="Abreu J."/>
            <person name="Acer S.C."/>
            <person name="Aftuck L."/>
            <person name="Alexander A."/>
            <person name="An P."/>
            <person name="Anderson E."/>
            <person name="Anderson S."/>
            <person name="Arachi H."/>
            <person name="Azer M."/>
            <person name="Bachantsang P."/>
            <person name="Barry A."/>
            <person name="Bayul T."/>
            <person name="Berlin A."/>
            <person name="Bessette D."/>
            <person name="Bloom T."/>
            <person name="Blye J."/>
            <person name="Boguslavskiy L."/>
            <person name="Bonnet C."/>
            <person name="Boukhgalter B."/>
            <person name="Bourzgui I."/>
            <person name="Brown A."/>
            <person name="Cahill P."/>
            <person name="Channer S."/>
            <person name="Cheshatsang Y."/>
            <person name="Chuda L."/>
            <person name="Citroen M."/>
            <person name="Collymore A."/>
            <person name="Cooke P."/>
            <person name="Costello M."/>
            <person name="D'Aco K."/>
            <person name="Daza R."/>
            <person name="De Haan G."/>
            <person name="DeGray S."/>
            <person name="DeMaso C."/>
            <person name="Dhargay N."/>
            <person name="Dooley K."/>
            <person name="Dooley E."/>
            <person name="Doricent M."/>
            <person name="Dorje P."/>
            <person name="Dorjee K."/>
            <person name="Dupes A."/>
            <person name="Elong R."/>
            <person name="Falk J."/>
            <person name="Farina A."/>
            <person name="Faro S."/>
            <person name="Ferguson D."/>
            <person name="Fisher S."/>
            <person name="Foley C.D."/>
            <person name="Franke A."/>
            <person name="Friedrich D."/>
            <person name="Gadbois L."/>
            <person name="Gearin G."/>
            <person name="Gearin C.R."/>
            <person name="Giannoukos G."/>
            <person name="Goode T."/>
            <person name="Graham J."/>
            <person name="Grandbois E."/>
            <person name="Grewal S."/>
            <person name="Gyaltsen K."/>
            <person name="Hafez N."/>
            <person name="Hagos B."/>
            <person name="Hall J."/>
            <person name="Henson C."/>
            <person name="Hollinger A."/>
            <person name="Honan T."/>
            <person name="Huard M.D."/>
            <person name="Hughes L."/>
            <person name="Hurhula B."/>
            <person name="Husby M.E."/>
            <person name="Kamat A."/>
            <person name="Kanga B."/>
            <person name="Kashin S."/>
            <person name="Khazanovich D."/>
            <person name="Kisner P."/>
            <person name="Lance K."/>
            <person name="Lara M."/>
            <person name="Lee W."/>
            <person name="Lennon N."/>
            <person name="Letendre F."/>
            <person name="LeVine R."/>
            <person name="Lipovsky A."/>
            <person name="Liu X."/>
            <person name="Liu J."/>
            <person name="Liu S."/>
            <person name="Lokyitsang T."/>
            <person name="Lokyitsang Y."/>
            <person name="Lubonja R."/>
            <person name="Lui A."/>
            <person name="MacDonald P."/>
            <person name="Magnisalis V."/>
            <person name="Maru K."/>
            <person name="Matthews C."/>
            <person name="McCusker W."/>
            <person name="McDonough S."/>
            <person name="Mehta T."/>
            <person name="Meldrim J."/>
            <person name="Meneus L."/>
            <person name="Mihai O."/>
            <person name="Mihalev A."/>
            <person name="Mihova T."/>
            <person name="Mittelman R."/>
            <person name="Mlenga V."/>
            <person name="Montmayeur A."/>
            <person name="Mulrain L."/>
            <person name="Navidi A."/>
            <person name="Naylor J."/>
            <person name="Negash T."/>
            <person name="Nguyen T."/>
            <person name="Nguyen N."/>
            <person name="Nicol R."/>
            <person name="Norbu C."/>
            <person name="Norbu N."/>
            <person name="Novod N."/>
            <person name="O'Neill B."/>
            <person name="Osman S."/>
            <person name="Markiewicz E."/>
            <person name="Oyono O.L."/>
            <person name="Patti C."/>
            <person name="Phunkhang P."/>
            <person name="Pierre F."/>
            <person name="Priest M."/>
            <person name="Raghuraman S."/>
            <person name="Rege F."/>
            <person name="Reyes R."/>
            <person name="Rise C."/>
            <person name="Rogov P."/>
            <person name="Ross K."/>
            <person name="Ryan E."/>
            <person name="Settipalli S."/>
            <person name="Shea T."/>
            <person name="Sherpa N."/>
            <person name="Shi L."/>
            <person name="Shih D."/>
            <person name="Sparrow T."/>
            <person name="Spaulding J."/>
            <person name="Stalker J."/>
            <person name="Stange-Thomann N."/>
            <person name="Stavropoulos S."/>
            <person name="Stone C."/>
            <person name="Strader C."/>
            <person name="Tesfaye S."/>
            <person name="Thomson T."/>
            <person name="Thoulutsang Y."/>
            <person name="Thoulutsang D."/>
            <person name="Topham K."/>
            <person name="Topping I."/>
            <person name="Tsamla T."/>
            <person name="Vassiliev H."/>
            <person name="Vo A."/>
            <person name="Wangchuk T."/>
            <person name="Wangdi T."/>
            <person name="Weiand M."/>
            <person name="Wilkinson J."/>
            <person name="Wilson A."/>
            <person name="Yadav S."/>
            <person name="Young G."/>
            <person name="Yu Q."/>
            <person name="Zembek L."/>
            <person name="Zhong D."/>
            <person name="Zimmer A."/>
            <person name="Zwirko Z."/>
            <person name="Jaffe D.B."/>
            <person name="Alvarez P."/>
            <person name="Brockman W."/>
            <person name="Butler J."/>
            <person name="Chin C."/>
            <person name="Gnerre S."/>
            <person name="Grabherr M."/>
            <person name="Kleber M."/>
            <person name="Mauceli E."/>
            <person name="MacCallum I."/>
        </authorList>
    </citation>
    <scope>NUCLEOTIDE SEQUENCE [LARGE SCALE GENOMIC DNA]</scope>
    <source>
        <strain evidence="4">Tucson 15287-2541.00</strain>
    </source>
</reference>
<gene>
    <name evidence="3" type="primary">Dgri\GH22536</name>
    <name evidence="3" type="ORF">Dgri_GH22536</name>
</gene>
<dbReference type="HOGENOM" id="CLU_1273426_0_0_1"/>
<organism evidence="4">
    <name type="scientific">Drosophila grimshawi</name>
    <name type="common">Hawaiian fruit fly</name>
    <name type="synonym">Idiomyia grimshawi</name>
    <dbReference type="NCBI Taxonomy" id="7222"/>
    <lineage>
        <taxon>Eukaryota</taxon>
        <taxon>Metazoa</taxon>
        <taxon>Ecdysozoa</taxon>
        <taxon>Arthropoda</taxon>
        <taxon>Hexapoda</taxon>
        <taxon>Insecta</taxon>
        <taxon>Pterygota</taxon>
        <taxon>Neoptera</taxon>
        <taxon>Endopterygota</taxon>
        <taxon>Diptera</taxon>
        <taxon>Brachycera</taxon>
        <taxon>Muscomorpha</taxon>
        <taxon>Ephydroidea</taxon>
        <taxon>Drosophilidae</taxon>
        <taxon>Drosophila</taxon>
        <taxon>Hawaiian Drosophila</taxon>
    </lineage>
</organism>
<dbReference type="InParanoid" id="B4JSJ9"/>
<dbReference type="OrthoDB" id="10053431at2759"/>
<feature type="compositionally biased region" description="Low complexity" evidence="1">
    <location>
        <begin position="20"/>
        <end position="30"/>
    </location>
</feature>
<keyword evidence="2" id="KW-0812">Transmembrane</keyword>
<dbReference type="PhylomeDB" id="B4JSJ9"/>
<keyword evidence="2" id="KW-1133">Transmembrane helix</keyword>
<feature type="transmembrane region" description="Helical" evidence="2">
    <location>
        <begin position="137"/>
        <end position="163"/>
    </location>
</feature>
<protein>
    <submittedName>
        <fullName evidence="3">GH22536</fullName>
    </submittedName>
</protein>
<evidence type="ECO:0000256" key="2">
    <source>
        <dbReference type="SAM" id="Phobius"/>
    </source>
</evidence>